<dbReference type="InterPro" id="IPR001841">
    <property type="entry name" value="Znf_RING"/>
</dbReference>
<keyword evidence="5" id="KW-0175">Coiled coil</keyword>
<organism evidence="9 10">
    <name type="scientific">Dictyostelium firmibasis</name>
    <dbReference type="NCBI Taxonomy" id="79012"/>
    <lineage>
        <taxon>Eukaryota</taxon>
        <taxon>Amoebozoa</taxon>
        <taxon>Evosea</taxon>
        <taxon>Eumycetozoa</taxon>
        <taxon>Dictyostelia</taxon>
        <taxon>Dictyosteliales</taxon>
        <taxon>Dictyosteliaceae</taxon>
        <taxon>Dictyostelium</taxon>
    </lineage>
</organism>
<feature type="domain" description="B box-type" evidence="8">
    <location>
        <begin position="260"/>
        <end position="300"/>
    </location>
</feature>
<dbReference type="Pfam" id="PF00643">
    <property type="entry name" value="zf-B_box"/>
    <property type="match status" value="1"/>
</dbReference>
<comment type="caution">
    <text evidence="9">The sequence shown here is derived from an EMBL/GenBank/DDBJ whole genome shotgun (WGS) entry which is preliminary data.</text>
</comment>
<dbReference type="CDD" id="cd19756">
    <property type="entry name" value="Bbox2"/>
    <property type="match status" value="1"/>
</dbReference>
<feature type="compositionally biased region" description="Low complexity" evidence="6">
    <location>
        <begin position="188"/>
        <end position="198"/>
    </location>
</feature>
<dbReference type="InterPro" id="IPR006652">
    <property type="entry name" value="Kelch_1"/>
</dbReference>
<dbReference type="GO" id="GO:0008270">
    <property type="term" value="F:zinc ion binding"/>
    <property type="evidence" value="ECO:0007669"/>
    <property type="project" value="UniProtKB-KW"/>
</dbReference>
<keyword evidence="1" id="KW-0479">Metal-binding</keyword>
<accession>A0AAN7TSR2</accession>
<dbReference type="SUPFAM" id="SSF50965">
    <property type="entry name" value="Galactose oxidase, central domain"/>
    <property type="match status" value="1"/>
</dbReference>
<feature type="coiled-coil region" evidence="5">
    <location>
        <begin position="351"/>
        <end position="400"/>
    </location>
</feature>
<name>A0AAN7TSR2_9MYCE</name>
<evidence type="ECO:0000259" key="8">
    <source>
        <dbReference type="PROSITE" id="PS50119"/>
    </source>
</evidence>
<dbReference type="InterPro" id="IPR018957">
    <property type="entry name" value="Znf_C3HC4_RING-type"/>
</dbReference>
<feature type="region of interest" description="Disordered" evidence="6">
    <location>
        <begin position="482"/>
        <end position="562"/>
    </location>
</feature>
<feature type="compositionally biased region" description="Low complexity" evidence="6">
    <location>
        <begin position="889"/>
        <end position="910"/>
    </location>
</feature>
<evidence type="ECO:0000256" key="4">
    <source>
        <dbReference type="PROSITE-ProRule" id="PRU00024"/>
    </source>
</evidence>
<evidence type="ECO:0000313" key="10">
    <source>
        <dbReference type="Proteomes" id="UP001344447"/>
    </source>
</evidence>
<dbReference type="Pfam" id="PF00097">
    <property type="entry name" value="zf-C3HC4"/>
    <property type="match status" value="1"/>
</dbReference>
<feature type="domain" description="RING-type" evidence="7">
    <location>
        <begin position="7"/>
        <end position="49"/>
    </location>
</feature>
<evidence type="ECO:0000256" key="1">
    <source>
        <dbReference type="ARBA" id="ARBA00022723"/>
    </source>
</evidence>
<dbReference type="PROSITE" id="PS00518">
    <property type="entry name" value="ZF_RING_1"/>
    <property type="match status" value="1"/>
</dbReference>
<dbReference type="InterPro" id="IPR011043">
    <property type="entry name" value="Gal_Oxase/kelch_b-propeller"/>
</dbReference>
<gene>
    <name evidence="9" type="ORF">RB653_009766</name>
</gene>
<dbReference type="EMBL" id="JAVFKY010000006">
    <property type="protein sequence ID" value="KAK5574513.1"/>
    <property type="molecule type" value="Genomic_DNA"/>
</dbReference>
<dbReference type="SMART" id="SM00612">
    <property type="entry name" value="Kelch"/>
    <property type="match status" value="3"/>
</dbReference>
<evidence type="ECO:0000259" key="7">
    <source>
        <dbReference type="PROSITE" id="PS50089"/>
    </source>
</evidence>
<feature type="region of interest" description="Disordered" evidence="6">
    <location>
        <begin position="90"/>
        <end position="201"/>
    </location>
</feature>
<dbReference type="Pfam" id="PF24681">
    <property type="entry name" value="Kelch_KLHDC2_KLHL20_DRC7"/>
    <property type="match status" value="1"/>
</dbReference>
<dbReference type="SUPFAM" id="SSF57850">
    <property type="entry name" value="RING/U-box"/>
    <property type="match status" value="1"/>
</dbReference>
<keyword evidence="2 4" id="KW-0863">Zinc-finger</keyword>
<proteinExistence type="predicted"/>
<dbReference type="InterPro" id="IPR047153">
    <property type="entry name" value="TRIM45/56/19-like"/>
</dbReference>
<dbReference type="PROSITE" id="PS50089">
    <property type="entry name" value="ZF_RING_2"/>
    <property type="match status" value="1"/>
</dbReference>
<keyword evidence="10" id="KW-1185">Reference proteome</keyword>
<feature type="compositionally biased region" description="Polar residues" evidence="6">
    <location>
        <begin position="169"/>
        <end position="187"/>
    </location>
</feature>
<evidence type="ECO:0000313" key="9">
    <source>
        <dbReference type="EMBL" id="KAK5574513.1"/>
    </source>
</evidence>
<feature type="region of interest" description="Disordered" evidence="6">
    <location>
        <begin position="889"/>
        <end position="915"/>
    </location>
</feature>
<dbReference type="SUPFAM" id="SSF57845">
    <property type="entry name" value="B-box zinc-binding domain"/>
    <property type="match status" value="1"/>
</dbReference>
<dbReference type="InterPro" id="IPR015915">
    <property type="entry name" value="Kelch-typ_b-propeller"/>
</dbReference>
<evidence type="ECO:0000256" key="2">
    <source>
        <dbReference type="ARBA" id="ARBA00022771"/>
    </source>
</evidence>
<feature type="compositionally biased region" description="Low complexity" evidence="6">
    <location>
        <begin position="498"/>
        <end position="537"/>
    </location>
</feature>
<protein>
    <recommendedName>
        <fullName evidence="11">RING zinc finger-containing protein</fullName>
    </recommendedName>
</protein>
<dbReference type="InterPro" id="IPR017907">
    <property type="entry name" value="Znf_RING_CS"/>
</dbReference>
<feature type="region of interest" description="Disordered" evidence="6">
    <location>
        <begin position="595"/>
        <end position="619"/>
    </location>
</feature>
<keyword evidence="3" id="KW-0862">Zinc</keyword>
<dbReference type="PANTHER" id="PTHR25462:SF296">
    <property type="entry name" value="MEIOTIC P26, ISOFORM F"/>
    <property type="match status" value="1"/>
</dbReference>
<dbReference type="SMART" id="SM00336">
    <property type="entry name" value="BBOX"/>
    <property type="match status" value="1"/>
</dbReference>
<dbReference type="PROSITE" id="PS50119">
    <property type="entry name" value="ZF_BBOX"/>
    <property type="match status" value="1"/>
</dbReference>
<dbReference type="InterPro" id="IPR000315">
    <property type="entry name" value="Znf_B-box"/>
</dbReference>
<dbReference type="Gene3D" id="2.120.10.80">
    <property type="entry name" value="Kelch-type beta propeller"/>
    <property type="match status" value="1"/>
</dbReference>
<dbReference type="InterPro" id="IPR013083">
    <property type="entry name" value="Znf_RING/FYVE/PHD"/>
</dbReference>
<sequence>MDRLLNCPNCLKIFNNPRQLECNHILCTRCIEGVYNPGRTPIIKCPVCDKHSMVITSIDKSFPLIHCIEELLLYKYKDCNYEDNNLSIPLNNSTSSNRNIGGNSSNNNNNNNKNSNNNNNNNNNSNNNNNNNNNYNYNNNNNNNNNNGIKSKVNDSSPILISASPKGLGNSSTTITPKKLTLSPQRASTSTTTSSTTTMSVNKPPLKLKAISSPPITPNVSTPERCFVINDKNKHVMISAETTTISSTTCTPRINDATVLELSKCNEHDQKKFTLFCLDCEQLICSDCVINHSGHQFNKIIQEAEKRIGDIESMIITMSLCPNRLINKKNKIEKIIQDSSIVLKDTKQKISNDIDTMIENLKERKNALINQIDKEYEEQKIELKDQIETINTTIVEIQNNTSITQGVVSLYLNQVDSEMLSSSLLKKYTDLKRMDQLSEKLSNNLEQNIEWKWEPEYHFPQLFTRSNGEKTTVVYRTKRMSVGVSSSSPNGGSGGGANSSSPNSGNPTIITTPPLPPISSSTSQSSIGGGTIKKSSPPHQPQNNNFDNHPPRLTTKLSSPNLSISMPAFPQIVTVVPNGASPPTIIMKQQSHGSKLNENINNNTNASQTTTTTTSSNASNTKIQLKNPVFGKLLTRKDSVMTARRHFIYGFSDQQVEIYDNITKIWRAGSKVPKKSIEYSSIYDNNSTIYRFGGKETPTDIYGYNVDRDVWELCKVKIPSKRNSHCSVFDGIRYIYLIGGSDKDSSKLLERFDIETQQWTRLASMKFGRSYFNAFYHSTKKSIYVLDGYVNKDKKSSVEIYSIEKNQWSVVCEINQPRYLSGVSFDGSKYINIIGGVDRANSRDIKTMERFDTSNHKWEILNNEPKSLLSHTSSSMNLMVVQSPQLKKNNSFSSISSHSSLNSSSSNNGSHSGGDGYEIPTEKMQFFNTSFFDGEQFIYFYGINIDEHGPLLYKFSIKTKKFEKIPIENTLDLFSTLIFVSK</sequence>
<evidence type="ECO:0000256" key="3">
    <source>
        <dbReference type="ARBA" id="ARBA00022833"/>
    </source>
</evidence>
<dbReference type="Gene3D" id="3.30.40.10">
    <property type="entry name" value="Zinc/RING finger domain, C3HC4 (zinc finger)"/>
    <property type="match status" value="1"/>
</dbReference>
<dbReference type="Gene3D" id="3.30.160.60">
    <property type="entry name" value="Classic Zinc Finger"/>
    <property type="match status" value="1"/>
</dbReference>
<feature type="compositionally biased region" description="Low complexity" evidence="6">
    <location>
        <begin position="597"/>
        <end position="619"/>
    </location>
</feature>
<feature type="compositionally biased region" description="Low complexity" evidence="6">
    <location>
        <begin position="91"/>
        <end position="147"/>
    </location>
</feature>
<reference evidence="9 10" key="1">
    <citation type="submission" date="2023-11" db="EMBL/GenBank/DDBJ databases">
        <title>Dfirmibasis_genome.</title>
        <authorList>
            <person name="Edelbroek B."/>
            <person name="Kjellin J."/>
            <person name="Jerlstrom-Hultqvist J."/>
            <person name="Soderbom F."/>
        </authorList>
    </citation>
    <scope>NUCLEOTIDE SEQUENCE [LARGE SCALE GENOMIC DNA]</scope>
    <source>
        <strain evidence="9 10">TNS-C-14</strain>
    </source>
</reference>
<dbReference type="PANTHER" id="PTHR25462">
    <property type="entry name" value="BONUS, ISOFORM C-RELATED"/>
    <property type="match status" value="1"/>
</dbReference>
<dbReference type="SMART" id="SM00184">
    <property type="entry name" value="RING"/>
    <property type="match status" value="1"/>
</dbReference>
<evidence type="ECO:0000256" key="5">
    <source>
        <dbReference type="SAM" id="Coils"/>
    </source>
</evidence>
<evidence type="ECO:0008006" key="11">
    <source>
        <dbReference type="Google" id="ProtNLM"/>
    </source>
</evidence>
<dbReference type="AlphaFoldDB" id="A0AAN7TSR2"/>
<dbReference type="Proteomes" id="UP001344447">
    <property type="component" value="Unassembled WGS sequence"/>
</dbReference>
<evidence type="ECO:0000256" key="6">
    <source>
        <dbReference type="SAM" id="MobiDB-lite"/>
    </source>
</evidence>